<dbReference type="InterPro" id="IPR001387">
    <property type="entry name" value="Cro/C1-type_HTH"/>
</dbReference>
<accession>A0A2A5CF05</accession>
<sequence length="94" mass="11141">MSQAVNYSRVIDLLKMRYRINQDGLAYYLGVHPMTVSKWNHRKLFPSSFHAELLAELLRVSELDRFELSFPHPVMLSLLEFWRRVFVFSVEPGI</sequence>
<dbReference type="InterPro" id="IPR010982">
    <property type="entry name" value="Lambda_DNA-bd_dom_sf"/>
</dbReference>
<protein>
    <recommendedName>
        <fullName evidence="1">HTH cro/C1-type domain-containing protein</fullName>
    </recommendedName>
</protein>
<reference evidence="3" key="1">
    <citation type="submission" date="2017-08" db="EMBL/GenBank/DDBJ databases">
        <title>A dynamic microbial community with high functional redundancy inhabits the cold, oxic subseafloor aquifer.</title>
        <authorList>
            <person name="Tully B.J."/>
            <person name="Wheat C.G."/>
            <person name="Glazer B.T."/>
            <person name="Huber J.A."/>
        </authorList>
    </citation>
    <scope>NUCLEOTIDE SEQUENCE [LARGE SCALE GENOMIC DNA]</scope>
</reference>
<dbReference type="GO" id="GO:0045892">
    <property type="term" value="P:negative regulation of DNA-templated transcription"/>
    <property type="evidence" value="ECO:0007669"/>
    <property type="project" value="InterPro"/>
</dbReference>
<proteinExistence type="predicted"/>
<evidence type="ECO:0000259" key="1">
    <source>
        <dbReference type="PROSITE" id="PS50943"/>
    </source>
</evidence>
<dbReference type="GO" id="GO:0003677">
    <property type="term" value="F:DNA binding"/>
    <property type="evidence" value="ECO:0007669"/>
    <property type="project" value="InterPro"/>
</dbReference>
<dbReference type="PROSITE" id="PS50943">
    <property type="entry name" value="HTH_CROC1"/>
    <property type="match status" value="1"/>
</dbReference>
<dbReference type="InterPro" id="IPR010744">
    <property type="entry name" value="Phage_CI_N"/>
</dbReference>
<dbReference type="Gene3D" id="1.10.260.40">
    <property type="entry name" value="lambda repressor-like DNA-binding domains"/>
    <property type="match status" value="1"/>
</dbReference>
<feature type="domain" description="HTH cro/C1-type" evidence="1">
    <location>
        <begin position="10"/>
        <end position="66"/>
    </location>
</feature>
<organism evidence="2 3">
    <name type="scientific">SAR86 cluster bacterium</name>
    <dbReference type="NCBI Taxonomy" id="2030880"/>
    <lineage>
        <taxon>Bacteria</taxon>
        <taxon>Pseudomonadati</taxon>
        <taxon>Pseudomonadota</taxon>
        <taxon>Gammaproteobacteria</taxon>
        <taxon>SAR86 cluster</taxon>
    </lineage>
</organism>
<name>A0A2A5CF05_9GAMM</name>
<gene>
    <name evidence="2" type="ORF">COA71_05765</name>
</gene>
<dbReference type="SUPFAM" id="SSF47413">
    <property type="entry name" value="lambda repressor-like DNA-binding domains"/>
    <property type="match status" value="1"/>
</dbReference>
<dbReference type="EMBL" id="NVWI01000003">
    <property type="protein sequence ID" value="PCJ42098.1"/>
    <property type="molecule type" value="Genomic_DNA"/>
</dbReference>
<dbReference type="Proteomes" id="UP000228987">
    <property type="component" value="Unassembled WGS sequence"/>
</dbReference>
<comment type="caution">
    <text evidence="2">The sequence shown here is derived from an EMBL/GenBank/DDBJ whole genome shotgun (WGS) entry which is preliminary data.</text>
</comment>
<dbReference type="Pfam" id="PF07022">
    <property type="entry name" value="Phage_CI_repr"/>
    <property type="match status" value="1"/>
</dbReference>
<dbReference type="AlphaFoldDB" id="A0A2A5CF05"/>
<evidence type="ECO:0000313" key="2">
    <source>
        <dbReference type="EMBL" id="PCJ42098.1"/>
    </source>
</evidence>
<evidence type="ECO:0000313" key="3">
    <source>
        <dbReference type="Proteomes" id="UP000228987"/>
    </source>
</evidence>